<protein>
    <submittedName>
        <fullName evidence="1">Uncharacterized protein</fullName>
    </submittedName>
</protein>
<sequence length="128" mass="13446">MQPKPREGPRWARGQKFTLSLAGRDAEEAYRAAVLDARGAGRAVLDTALAAWASPRAVEPGDGVLLGELKGKPRGLSDLGHALEDAGIPGAEVRAALDRLVRAGLAELVPLASQLEAQRAPPPVTGRW</sequence>
<name>B8J5Z2_ANAD2</name>
<dbReference type="RefSeq" id="WP_015934671.1">
    <property type="nucleotide sequence ID" value="NC_011891.1"/>
</dbReference>
<evidence type="ECO:0000313" key="2">
    <source>
        <dbReference type="Proteomes" id="UP000007089"/>
    </source>
</evidence>
<organism evidence="1 2">
    <name type="scientific">Anaeromyxobacter dehalogenans (strain ATCC BAA-258 / DSM 21875 / 2CP-1)</name>
    <dbReference type="NCBI Taxonomy" id="455488"/>
    <lineage>
        <taxon>Bacteria</taxon>
        <taxon>Pseudomonadati</taxon>
        <taxon>Myxococcota</taxon>
        <taxon>Myxococcia</taxon>
        <taxon>Myxococcales</taxon>
        <taxon>Cystobacterineae</taxon>
        <taxon>Anaeromyxobacteraceae</taxon>
        <taxon>Anaeromyxobacter</taxon>
    </lineage>
</organism>
<reference evidence="1" key="1">
    <citation type="submission" date="2009-01" db="EMBL/GenBank/DDBJ databases">
        <title>Complete sequence of Anaeromyxobacter dehalogenans 2CP-1.</title>
        <authorList>
            <consortium name="US DOE Joint Genome Institute"/>
            <person name="Lucas S."/>
            <person name="Copeland A."/>
            <person name="Lapidus A."/>
            <person name="Glavina del Rio T."/>
            <person name="Dalin E."/>
            <person name="Tice H."/>
            <person name="Bruce D."/>
            <person name="Goodwin L."/>
            <person name="Pitluck S."/>
            <person name="Saunders E."/>
            <person name="Brettin T."/>
            <person name="Detter J.C."/>
            <person name="Han C."/>
            <person name="Larimer F."/>
            <person name="Land M."/>
            <person name="Hauser L."/>
            <person name="Kyrpides N."/>
            <person name="Ovchinnikova G."/>
            <person name="Beliaev A.S."/>
            <person name="Richardson P."/>
        </authorList>
    </citation>
    <scope>NUCLEOTIDE SEQUENCE</scope>
    <source>
        <strain evidence="1">2CP-1</strain>
    </source>
</reference>
<gene>
    <name evidence="1" type="ordered locus">A2cp1_3557</name>
</gene>
<dbReference type="HOGENOM" id="CLU_2079825_0_0_7"/>
<dbReference type="EMBL" id="CP001359">
    <property type="protein sequence ID" value="ACL66887.1"/>
    <property type="molecule type" value="Genomic_DNA"/>
</dbReference>
<accession>B8J5Z2</accession>
<keyword evidence="2" id="KW-1185">Reference proteome</keyword>
<dbReference type="AlphaFoldDB" id="B8J5Z2"/>
<evidence type="ECO:0000313" key="1">
    <source>
        <dbReference type="EMBL" id="ACL66887.1"/>
    </source>
</evidence>
<dbReference type="Proteomes" id="UP000007089">
    <property type="component" value="Chromosome"/>
</dbReference>
<dbReference type="KEGG" id="acp:A2cp1_3557"/>
<proteinExistence type="predicted"/>